<dbReference type="InterPro" id="IPR032075">
    <property type="entry name" value="PI-PLC-C1"/>
</dbReference>
<evidence type="ECO:0000313" key="3">
    <source>
        <dbReference type="Proteomes" id="UP001218788"/>
    </source>
</evidence>
<dbReference type="Proteomes" id="UP001218788">
    <property type="component" value="Unassembled WGS sequence"/>
</dbReference>
<keyword evidence="1" id="KW-0732">Signal</keyword>
<dbReference type="CDD" id="cd08589">
    <property type="entry name" value="PI-PLCc_SaPLC1_like"/>
    <property type="match status" value="1"/>
</dbReference>
<protein>
    <submittedName>
        <fullName evidence="2">Ca2+-dependent phosphoinositide-specific phospholipase C</fullName>
        <ecNumber evidence="2">3.1.4.11</ecNumber>
    </submittedName>
</protein>
<sequence>MRLLRFITVLLIPLTSVAANLDQYQIIGSHNSYKRALPPELLQYLQTHHSDMAKQLNYSHPTLSEQLASGLRQLEIDVVNDPDGQQYDKPHMEAQLNAKWLTDAERAALAAPGFKVLHIPHVDVLSHCIDFGECLSRLSRWSDAHPAHFPILIMLNAKESQPDFVTALPPQPFSGHSYDALDTVIREVMQGKLVTPDDIRGEHHTLNEAVRQTGWPAIDTLRGKFIFLFDANPQQRRLYARHHPSLQGRAMFASFTPDSDEAAIMIRNDPLSQQSEIRELVLSGFLVRTRADADLSATPTQMNQRMQAAFNSGAQFISTDFHPQSPQAKQTGHQVVFADGHLVRQKNASY</sequence>
<evidence type="ECO:0000256" key="1">
    <source>
        <dbReference type="SAM" id="SignalP"/>
    </source>
</evidence>
<evidence type="ECO:0000313" key="2">
    <source>
        <dbReference type="EMBL" id="MDC8830808.1"/>
    </source>
</evidence>
<proteinExistence type="predicted"/>
<dbReference type="GO" id="GO:0004435">
    <property type="term" value="F:phosphatidylinositol-4,5-bisphosphate phospholipase C activity"/>
    <property type="evidence" value="ECO:0007669"/>
    <property type="project" value="UniProtKB-EC"/>
</dbReference>
<dbReference type="RefSeq" id="WP_273639730.1">
    <property type="nucleotide sequence ID" value="NZ_JAQQXP010000001.1"/>
</dbReference>
<dbReference type="PROSITE" id="PS50007">
    <property type="entry name" value="PIPLC_X_DOMAIN"/>
    <property type="match status" value="1"/>
</dbReference>
<accession>A0ABT5L180</accession>
<dbReference type="Pfam" id="PF16670">
    <property type="entry name" value="PI-PLC-C1"/>
    <property type="match status" value="1"/>
</dbReference>
<dbReference type="EMBL" id="JAQQXP010000001">
    <property type="protein sequence ID" value="MDC8830808.1"/>
    <property type="molecule type" value="Genomic_DNA"/>
</dbReference>
<keyword evidence="3" id="KW-1185">Reference proteome</keyword>
<comment type="caution">
    <text evidence="2">The sequence shown here is derived from an EMBL/GenBank/DDBJ whole genome shotgun (WGS) entry which is preliminary data.</text>
</comment>
<reference evidence="2 3" key="1">
    <citation type="submission" date="2022-10" db="EMBL/GenBank/DDBJ databases">
        <title>Alteromonas sp. chi3 Genome sequencing.</title>
        <authorList>
            <person name="Park S."/>
        </authorList>
    </citation>
    <scope>NUCLEOTIDE SEQUENCE [LARGE SCALE GENOMIC DNA]</scope>
    <source>
        <strain evidence="3">chi3</strain>
    </source>
</reference>
<keyword evidence="2" id="KW-0378">Hydrolase</keyword>
<dbReference type="InterPro" id="IPR017946">
    <property type="entry name" value="PLC-like_Pdiesterase_TIM-brl"/>
</dbReference>
<feature type="chain" id="PRO_5047176901" evidence="1">
    <location>
        <begin position="19"/>
        <end position="350"/>
    </location>
</feature>
<dbReference type="EC" id="3.1.4.11" evidence="2"/>
<feature type="signal peptide" evidence="1">
    <location>
        <begin position="1"/>
        <end position="18"/>
    </location>
</feature>
<dbReference type="SUPFAM" id="SSF51695">
    <property type="entry name" value="PLC-like phosphodiesterases"/>
    <property type="match status" value="1"/>
</dbReference>
<gene>
    <name evidence="2" type="ORF">OIK42_08545</name>
</gene>
<name>A0ABT5L180_9ALTE</name>
<organism evidence="2 3">
    <name type="scientific">Alteromonas gilva</name>
    <dbReference type="NCBI Taxonomy" id="2987522"/>
    <lineage>
        <taxon>Bacteria</taxon>
        <taxon>Pseudomonadati</taxon>
        <taxon>Pseudomonadota</taxon>
        <taxon>Gammaproteobacteria</taxon>
        <taxon>Alteromonadales</taxon>
        <taxon>Alteromonadaceae</taxon>
        <taxon>Alteromonas/Salinimonas group</taxon>
        <taxon>Alteromonas</taxon>
    </lineage>
</organism>
<dbReference type="Gene3D" id="3.20.20.190">
    <property type="entry name" value="Phosphatidylinositol (PI) phosphodiesterase"/>
    <property type="match status" value="1"/>
</dbReference>